<keyword evidence="7 13" id="KW-1133">Transmembrane helix</keyword>
<dbReference type="Proteomes" id="UP000650467">
    <property type="component" value="Unassembled WGS sequence"/>
</dbReference>
<evidence type="ECO:0000256" key="10">
    <source>
        <dbReference type="ARBA" id="ARBA00023136"/>
    </source>
</evidence>
<feature type="transmembrane region" description="Helical" evidence="13">
    <location>
        <begin position="435"/>
        <end position="461"/>
    </location>
</feature>
<dbReference type="PROSITE" id="PS00636">
    <property type="entry name" value="DNAJ_1"/>
    <property type="match status" value="1"/>
</dbReference>
<evidence type="ECO:0000256" key="8">
    <source>
        <dbReference type="ARBA" id="ARBA00023053"/>
    </source>
</evidence>
<dbReference type="PANTHER" id="PTHR48086">
    <property type="entry name" value="SODIUM/PROLINE SYMPORTER-RELATED"/>
    <property type="match status" value="1"/>
</dbReference>
<dbReference type="PROSITE" id="PS50283">
    <property type="entry name" value="NA_SOLUT_SYMP_3"/>
    <property type="match status" value="1"/>
</dbReference>
<keyword evidence="11" id="KW-0739">Sodium transport</keyword>
<evidence type="ECO:0000256" key="4">
    <source>
        <dbReference type="ARBA" id="ARBA00022475"/>
    </source>
</evidence>
<feature type="transmembrane region" description="Helical" evidence="13">
    <location>
        <begin position="509"/>
        <end position="530"/>
    </location>
</feature>
<feature type="region of interest" description="Disordered" evidence="12">
    <location>
        <begin position="943"/>
        <end position="984"/>
    </location>
</feature>
<evidence type="ECO:0000256" key="6">
    <source>
        <dbReference type="ARBA" id="ARBA00022847"/>
    </source>
</evidence>
<keyword evidence="3" id="KW-0813">Transport</keyword>
<feature type="transmembrane region" description="Helical" evidence="13">
    <location>
        <begin position="365"/>
        <end position="385"/>
    </location>
</feature>
<comment type="similarity">
    <text evidence="2">Belongs to the sodium:solute symporter (SSF) (TC 2.A.21) family.</text>
</comment>
<keyword evidence="9" id="KW-0406">Ion transport</keyword>
<reference evidence="15" key="1">
    <citation type="journal article" date="2020" name="bioRxiv">
        <title>Comparative genomics of Chlamydomonas.</title>
        <authorList>
            <person name="Craig R.J."/>
            <person name="Hasan A.R."/>
            <person name="Ness R.W."/>
            <person name="Keightley P.D."/>
        </authorList>
    </citation>
    <scope>NUCLEOTIDE SEQUENCE</scope>
    <source>
        <strain evidence="15">SAG 7.73</strain>
    </source>
</reference>
<evidence type="ECO:0000256" key="13">
    <source>
        <dbReference type="SAM" id="Phobius"/>
    </source>
</evidence>
<dbReference type="SUPFAM" id="SSF46565">
    <property type="entry name" value="Chaperone J-domain"/>
    <property type="match status" value="1"/>
</dbReference>
<protein>
    <recommendedName>
        <fullName evidence="14">J domain-containing protein</fullName>
    </recommendedName>
</protein>
<feature type="region of interest" description="Disordered" evidence="12">
    <location>
        <begin position="1005"/>
        <end position="1074"/>
    </location>
</feature>
<evidence type="ECO:0000256" key="9">
    <source>
        <dbReference type="ARBA" id="ARBA00023065"/>
    </source>
</evidence>
<evidence type="ECO:0000256" key="5">
    <source>
        <dbReference type="ARBA" id="ARBA00022692"/>
    </source>
</evidence>
<dbReference type="InterPro" id="IPR001734">
    <property type="entry name" value="Na/solute_symporter"/>
</dbReference>
<dbReference type="InterPro" id="IPR036869">
    <property type="entry name" value="J_dom_sf"/>
</dbReference>
<evidence type="ECO:0000313" key="16">
    <source>
        <dbReference type="Proteomes" id="UP000650467"/>
    </source>
</evidence>
<keyword evidence="8" id="KW-0915">Sodium</keyword>
<feature type="transmembrane region" description="Helical" evidence="13">
    <location>
        <begin position="326"/>
        <end position="345"/>
    </location>
</feature>
<keyword evidence="16" id="KW-1185">Reference proteome</keyword>
<proteinExistence type="inferred from homology"/>
<evidence type="ECO:0000259" key="14">
    <source>
        <dbReference type="PROSITE" id="PS50076"/>
    </source>
</evidence>
<evidence type="ECO:0000256" key="3">
    <source>
        <dbReference type="ARBA" id="ARBA00022448"/>
    </source>
</evidence>
<dbReference type="PROSITE" id="PS50076">
    <property type="entry name" value="DNAJ_2"/>
    <property type="match status" value="1"/>
</dbReference>
<comment type="subcellular location">
    <subcellularLocation>
        <location evidence="1">Cell membrane</location>
        <topology evidence="1">Multi-pass membrane protein</topology>
    </subcellularLocation>
</comment>
<feature type="transmembrane region" description="Helical" evidence="13">
    <location>
        <begin position="57"/>
        <end position="76"/>
    </location>
</feature>
<feature type="compositionally biased region" description="Low complexity" evidence="12">
    <location>
        <begin position="1023"/>
        <end position="1045"/>
    </location>
</feature>
<dbReference type="CDD" id="cd06257">
    <property type="entry name" value="DnaJ"/>
    <property type="match status" value="1"/>
</dbReference>
<sequence>MSDQTYCTEDNFEISPGVFTHGLTVDEVNAQYGCCQKFVCNIPCPQPFDDSGVAVQYGIPVAVVSMAWFIMALIIARFTIKGSAKAFFVCNRTLPLYVVICALLAQGLDSNATLGNVISAYKYGFWDGAVLPIGLGISLVLNGLLLAAPINRMGLFTLPELYARKYGPLMEVIVSCIEICSFLFLLAGNLVGISLVLSFCFGLAKGVSITIAGVVLALYSGSGGLFSVALTDVPQVIGGFTAFIATTIYVFVNDPEPHAAPPSMGFALDLGNNVTAITPGYTGPLDCVDPVTNASTCDNYAYPIGDQIIWPNAMTNFDAYAPFPNALFFNWVTMFVLGLGNLCALDFQARCMAAKTPNTARIANLVAGVLLIAICVPFGLLAALARKYFGPDSPYAEFTADTCSAPLGLPTCAEWVPENRTALFQLLWLYAPKALGAWTMVAIVTASMSTADGAILATSCVMAHNIWRKVPKWGTSEDNLLWVARIFHVPMTLTACFIAAWAYNPAYLLVVAFDIVLAGCLVPLIAAVYYPRGSPNAGLLACLGGSILRLILEFTLPKDGSLVIRGSYAFLYGMGLPGLPSFMEIIPESATADAGVWNPDTDVCEQPAMKDWTGLDSLVSPAFSLLLFVSVSVFERYWPGIDILFFIPKPWRATQPMYQLDLDQQQVDPDSSRTPALATAKAAEAAALATAAAGGHLKDDASAHGGTAMRAALGLDDDPIAKEVQLGATAASGLHHRPQHAGAEGTSAPRPSLLICNSVSKRRSYYEILGVEQTAASEEIRAAYRSLAKAFHPDVSQEEDSHEVFAEINSAYAVLSDPEQRGRYDHLWQYEQARMDAASGDPDRPLSPEEAERAAALDKLEEVHREAERARRLAKEARRAAERAKRQAAAQAREVKRQAAAAAAEAAAAVGTAAAASAGSAAASSDRQPASAAAKAAGAKATRVAGWRSAEPAQGPAAEREARRVAREAAQAAKRQAREARRHASQVRYWAQWAEHEVKTVRQTAGLEPVPSSPEEQLLWEWQQLQARQQQQEQQQQAGQRQQGPHARRAQQRGAARGPDAGSGGWEPPAAPPE</sequence>
<evidence type="ECO:0000256" key="11">
    <source>
        <dbReference type="ARBA" id="ARBA00023201"/>
    </source>
</evidence>
<dbReference type="OrthoDB" id="6132759at2759"/>
<dbReference type="InterPro" id="IPR038377">
    <property type="entry name" value="Na/Glc_symporter_sf"/>
</dbReference>
<evidence type="ECO:0000313" key="15">
    <source>
        <dbReference type="EMBL" id="KAG2444264.1"/>
    </source>
</evidence>
<dbReference type="InterPro" id="IPR018253">
    <property type="entry name" value="DnaJ_domain_CS"/>
</dbReference>
<comment type="caution">
    <text evidence="15">The sequence shown here is derived from an EMBL/GenBank/DDBJ whole genome shotgun (WGS) entry which is preliminary data.</text>
</comment>
<evidence type="ECO:0000256" key="1">
    <source>
        <dbReference type="ARBA" id="ARBA00004651"/>
    </source>
</evidence>
<feature type="region of interest" description="Disordered" evidence="12">
    <location>
        <begin position="871"/>
        <end position="890"/>
    </location>
</feature>
<evidence type="ECO:0000256" key="7">
    <source>
        <dbReference type="ARBA" id="ARBA00022989"/>
    </source>
</evidence>
<gene>
    <name evidence="15" type="ORF">HXX76_001021</name>
</gene>
<dbReference type="Gene3D" id="1.20.1730.10">
    <property type="entry name" value="Sodium/glucose cotransporter"/>
    <property type="match status" value="1"/>
</dbReference>
<evidence type="ECO:0000256" key="12">
    <source>
        <dbReference type="SAM" id="MobiDB-lite"/>
    </source>
</evidence>
<keyword evidence="6" id="KW-0769">Symport</keyword>
<dbReference type="SMART" id="SM00271">
    <property type="entry name" value="DnaJ"/>
    <property type="match status" value="1"/>
</dbReference>
<dbReference type="GO" id="GO:0005886">
    <property type="term" value="C:plasma membrane"/>
    <property type="evidence" value="ECO:0007669"/>
    <property type="project" value="UniProtKB-SubCell"/>
</dbReference>
<evidence type="ECO:0000256" key="2">
    <source>
        <dbReference type="ARBA" id="ARBA00006434"/>
    </source>
</evidence>
<feature type="domain" description="J" evidence="14">
    <location>
        <begin position="764"/>
        <end position="828"/>
    </location>
</feature>
<feature type="transmembrane region" description="Helical" evidence="13">
    <location>
        <begin position="88"/>
        <end position="108"/>
    </location>
</feature>
<feature type="transmembrane region" description="Helical" evidence="13">
    <location>
        <begin position="233"/>
        <end position="252"/>
    </location>
</feature>
<dbReference type="PRINTS" id="PR00625">
    <property type="entry name" value="JDOMAIN"/>
</dbReference>
<accession>A0A836B160</accession>
<organism evidence="15 16">
    <name type="scientific">Chlamydomonas incerta</name>
    <dbReference type="NCBI Taxonomy" id="51695"/>
    <lineage>
        <taxon>Eukaryota</taxon>
        <taxon>Viridiplantae</taxon>
        <taxon>Chlorophyta</taxon>
        <taxon>core chlorophytes</taxon>
        <taxon>Chlorophyceae</taxon>
        <taxon>CS clade</taxon>
        <taxon>Chlamydomonadales</taxon>
        <taxon>Chlamydomonadaceae</taxon>
        <taxon>Chlamydomonas</taxon>
    </lineage>
</organism>
<keyword evidence="5 13" id="KW-0812">Transmembrane</keyword>
<dbReference type="Gene3D" id="1.10.287.110">
    <property type="entry name" value="DnaJ domain"/>
    <property type="match status" value="1"/>
</dbReference>
<feature type="transmembrane region" description="Helical" evidence="13">
    <location>
        <begin position="128"/>
        <end position="148"/>
    </location>
</feature>
<name>A0A836B160_CHLIN</name>
<dbReference type="PANTHER" id="PTHR48086:SF3">
    <property type="entry name" value="SODIUM_PROLINE SYMPORTER"/>
    <property type="match status" value="1"/>
</dbReference>
<keyword evidence="4" id="KW-1003">Cell membrane</keyword>
<dbReference type="EMBL" id="JAEHOC010000002">
    <property type="protein sequence ID" value="KAG2444264.1"/>
    <property type="molecule type" value="Genomic_DNA"/>
</dbReference>
<dbReference type="GO" id="GO:0006814">
    <property type="term" value="P:sodium ion transport"/>
    <property type="evidence" value="ECO:0007669"/>
    <property type="project" value="UniProtKB-KW"/>
</dbReference>
<feature type="transmembrane region" description="Helical" evidence="13">
    <location>
        <begin position="169"/>
        <end position="187"/>
    </location>
</feature>
<feature type="transmembrane region" description="Helical" evidence="13">
    <location>
        <begin position="193"/>
        <end position="221"/>
    </location>
</feature>
<dbReference type="GO" id="GO:0015293">
    <property type="term" value="F:symporter activity"/>
    <property type="evidence" value="ECO:0007669"/>
    <property type="project" value="UniProtKB-KW"/>
</dbReference>
<dbReference type="InterPro" id="IPR001623">
    <property type="entry name" value="DnaJ_domain"/>
</dbReference>
<feature type="transmembrane region" description="Helical" evidence="13">
    <location>
        <begin position="537"/>
        <end position="556"/>
    </location>
</feature>
<dbReference type="Pfam" id="PF00226">
    <property type="entry name" value="DnaJ"/>
    <property type="match status" value="1"/>
</dbReference>
<feature type="compositionally biased region" description="Basic and acidic residues" evidence="12">
    <location>
        <begin position="958"/>
        <end position="967"/>
    </location>
</feature>
<dbReference type="AlphaFoldDB" id="A0A836B160"/>
<keyword evidence="10 13" id="KW-0472">Membrane</keyword>
<feature type="transmembrane region" description="Helical" evidence="13">
    <location>
        <begin position="482"/>
        <end position="503"/>
    </location>
</feature>
<feature type="compositionally biased region" description="Basic and acidic residues" evidence="12">
    <location>
        <begin position="871"/>
        <end position="885"/>
    </location>
</feature>
<dbReference type="InterPro" id="IPR050277">
    <property type="entry name" value="Sodium:Solute_Symporter"/>
</dbReference>
<dbReference type="Pfam" id="PF00474">
    <property type="entry name" value="SSF"/>
    <property type="match status" value="2"/>
</dbReference>